<organism evidence="2 3">
    <name type="scientific">Nakamurella panacisegetis</name>
    <dbReference type="NCBI Taxonomy" id="1090615"/>
    <lineage>
        <taxon>Bacteria</taxon>
        <taxon>Bacillati</taxon>
        <taxon>Actinomycetota</taxon>
        <taxon>Actinomycetes</taxon>
        <taxon>Nakamurellales</taxon>
        <taxon>Nakamurellaceae</taxon>
        <taxon>Nakamurella</taxon>
    </lineage>
</organism>
<evidence type="ECO:0000313" key="2">
    <source>
        <dbReference type="EMBL" id="SDO71899.1"/>
    </source>
</evidence>
<protein>
    <recommendedName>
        <fullName evidence="4">DUF5666 domain-containing protein</fullName>
    </recommendedName>
</protein>
<accession>A0A1H0LUJ5</accession>
<dbReference type="Proteomes" id="UP000198741">
    <property type="component" value="Chromosome I"/>
</dbReference>
<sequence length="179" mass="17441">MWKKFVVIGGIAAAVGLGIGGVALAATPGSSATGTGAAAEVAPAAATTSASTAAARGDGKHRVALARRLERVAHAQWVTKDGKTGKFVTHDAIRGVVTAVSGTSVTIKAADGTSEAFVINAATTVRVTGHAKGSPATIGEVKVGDRAGVVGTGSAPMTATKVIDRGVAKATTTSVPPTS</sequence>
<gene>
    <name evidence="2" type="ORF">SAMN04515671_1812</name>
</gene>
<keyword evidence="1" id="KW-0732">Signal</keyword>
<dbReference type="STRING" id="1090615.SAMN04515671_1812"/>
<proteinExistence type="predicted"/>
<dbReference type="AlphaFoldDB" id="A0A1H0LUJ5"/>
<dbReference type="EMBL" id="LT629710">
    <property type="protein sequence ID" value="SDO71899.1"/>
    <property type="molecule type" value="Genomic_DNA"/>
</dbReference>
<evidence type="ECO:0000313" key="3">
    <source>
        <dbReference type="Proteomes" id="UP000198741"/>
    </source>
</evidence>
<keyword evidence="3" id="KW-1185">Reference proteome</keyword>
<feature type="signal peptide" evidence="1">
    <location>
        <begin position="1"/>
        <end position="25"/>
    </location>
</feature>
<dbReference type="RefSeq" id="WP_090475670.1">
    <property type="nucleotide sequence ID" value="NZ_LT629710.1"/>
</dbReference>
<feature type="chain" id="PRO_5009250089" description="DUF5666 domain-containing protein" evidence="1">
    <location>
        <begin position="26"/>
        <end position="179"/>
    </location>
</feature>
<evidence type="ECO:0000256" key="1">
    <source>
        <dbReference type="SAM" id="SignalP"/>
    </source>
</evidence>
<reference evidence="2 3" key="1">
    <citation type="submission" date="2016-10" db="EMBL/GenBank/DDBJ databases">
        <authorList>
            <person name="de Groot N.N."/>
        </authorList>
    </citation>
    <scope>NUCLEOTIDE SEQUENCE [LARGE SCALE GENOMIC DNA]</scope>
    <source>
        <strain evidence="3">P4-7,KCTC 19426,CECT 7604</strain>
    </source>
</reference>
<name>A0A1H0LUJ5_9ACTN</name>
<evidence type="ECO:0008006" key="4">
    <source>
        <dbReference type="Google" id="ProtNLM"/>
    </source>
</evidence>